<name>K0IK00_NITGG</name>
<dbReference type="EMBL" id="CP002408">
    <property type="protein sequence ID" value="AFU59553.1"/>
    <property type="molecule type" value="Genomic_DNA"/>
</dbReference>
<dbReference type="BioCyc" id="CNIT1237085:G1324-2631-MONOMER"/>
<accession>K0IK00</accession>
<dbReference type="Proteomes" id="UP000008037">
    <property type="component" value="Chromosome"/>
</dbReference>
<feature type="transmembrane region" description="Helical" evidence="1">
    <location>
        <begin position="52"/>
        <end position="78"/>
    </location>
</feature>
<dbReference type="InParanoid" id="K0IK00"/>
<gene>
    <name evidence="2" type="ordered locus">Ngar_c26310</name>
</gene>
<dbReference type="KEGG" id="nga:Ngar_c26310"/>
<organism evidence="2 3">
    <name type="scientific">Nitrososphaera gargensis (strain Ga9.2)</name>
    <dbReference type="NCBI Taxonomy" id="1237085"/>
    <lineage>
        <taxon>Archaea</taxon>
        <taxon>Nitrososphaerota</taxon>
        <taxon>Nitrososphaeria</taxon>
        <taxon>Nitrososphaerales</taxon>
        <taxon>Nitrososphaeraceae</taxon>
        <taxon>Nitrososphaera</taxon>
    </lineage>
</organism>
<reference evidence="2 3" key="1">
    <citation type="journal article" date="2012" name="Environ. Microbiol.">
        <title>The genome of the ammonia-oxidizing Candidatus Nitrososphaera gargensis: insights into metabolic versatility and environmental adaptations.</title>
        <authorList>
            <person name="Spang A."/>
            <person name="Poehlein A."/>
            <person name="Offre P."/>
            <person name="Zumbragel S."/>
            <person name="Haider S."/>
            <person name="Rychlik N."/>
            <person name="Nowka B."/>
            <person name="Schmeisser C."/>
            <person name="Lebedeva E.V."/>
            <person name="Rattei T."/>
            <person name="Bohm C."/>
            <person name="Schmid M."/>
            <person name="Galushko A."/>
            <person name="Hatzenpichler R."/>
            <person name="Weinmaier T."/>
            <person name="Daniel R."/>
            <person name="Schleper C."/>
            <person name="Spieck E."/>
            <person name="Streit W."/>
            <person name="Wagner M."/>
        </authorList>
    </citation>
    <scope>NUCLEOTIDE SEQUENCE [LARGE SCALE GENOMIC DNA]</scope>
    <source>
        <strain evidence="3">Ga9.2</strain>
    </source>
</reference>
<dbReference type="HOGENOM" id="CLU_2550385_0_0_2"/>
<evidence type="ECO:0000256" key="1">
    <source>
        <dbReference type="SAM" id="Phobius"/>
    </source>
</evidence>
<protein>
    <submittedName>
        <fullName evidence="2">Uncharacterized protein</fullName>
    </submittedName>
</protein>
<evidence type="ECO:0000313" key="2">
    <source>
        <dbReference type="EMBL" id="AFU59553.1"/>
    </source>
</evidence>
<sequence>MYGLAASVMSYIASLSYDDSLMDRVTSAANFPAILTLFYVEWNMANPNGFSMLFHSAIIIAGSIVVWSFIGLLIYLFIKLGP</sequence>
<keyword evidence="1" id="KW-0812">Transmembrane</keyword>
<proteinExistence type="predicted"/>
<dbReference type="STRING" id="1237085.Ngar_c26310"/>
<evidence type="ECO:0000313" key="3">
    <source>
        <dbReference type="Proteomes" id="UP000008037"/>
    </source>
</evidence>
<keyword evidence="3" id="KW-1185">Reference proteome</keyword>
<dbReference type="AlphaFoldDB" id="K0IK00"/>
<keyword evidence="1" id="KW-1133">Transmembrane helix</keyword>
<keyword evidence="1" id="KW-0472">Membrane</keyword>